<feature type="domain" description="Enoyl reductase (ER)" evidence="4">
    <location>
        <begin position="11"/>
        <end position="273"/>
    </location>
</feature>
<dbReference type="SUPFAM" id="SSF51735">
    <property type="entry name" value="NAD(P)-binding Rossmann-fold domains"/>
    <property type="match status" value="1"/>
</dbReference>
<dbReference type="STRING" id="1509407.A0A0L1J616"/>
<dbReference type="Gene3D" id="3.90.180.10">
    <property type="entry name" value="Medium-chain alcohol dehydrogenases, catalytic domain"/>
    <property type="match status" value="1"/>
</dbReference>
<comment type="caution">
    <text evidence="5">The sequence shown here is derived from an EMBL/GenBank/DDBJ whole genome shotgun (WGS) entry which is preliminary data.</text>
</comment>
<keyword evidence="3" id="KW-0560">Oxidoreductase</keyword>
<dbReference type="SUPFAM" id="SSF50129">
    <property type="entry name" value="GroES-like"/>
    <property type="match status" value="1"/>
</dbReference>
<dbReference type="Pfam" id="PF08240">
    <property type="entry name" value="ADH_N"/>
    <property type="match status" value="1"/>
</dbReference>
<evidence type="ECO:0000256" key="1">
    <source>
        <dbReference type="ARBA" id="ARBA00008072"/>
    </source>
</evidence>
<dbReference type="Gene3D" id="3.40.50.720">
    <property type="entry name" value="NAD(P)-binding Rossmann-like Domain"/>
    <property type="match status" value="1"/>
</dbReference>
<evidence type="ECO:0000313" key="6">
    <source>
        <dbReference type="Proteomes" id="UP000037505"/>
    </source>
</evidence>
<dbReference type="GeneID" id="26805590"/>
<protein>
    <submittedName>
        <fullName evidence="5">Quinone oxidoreductase</fullName>
    </submittedName>
</protein>
<accession>A0A0L1J616</accession>
<dbReference type="GO" id="GO:0016651">
    <property type="term" value="F:oxidoreductase activity, acting on NAD(P)H"/>
    <property type="evidence" value="ECO:0007669"/>
    <property type="project" value="InterPro"/>
</dbReference>
<dbReference type="GO" id="GO:0000166">
    <property type="term" value="F:nucleotide binding"/>
    <property type="evidence" value="ECO:0007669"/>
    <property type="project" value="UniProtKB-KW"/>
</dbReference>
<dbReference type="InterPro" id="IPR020843">
    <property type="entry name" value="ER"/>
</dbReference>
<sequence>MKEIINLHDCKTKLIESAVPEINDDQVLIRVVVSGSNPKDWKVPDLAHSEEQPFFERYEKVREGVNQGDDIAGVVEKVGKNVVEFRPGDRVGAFHEMLAPGGSYAEYAVAWSHTTFHLPEKISFEEAATIPLAGLTAVVSLYHHLGFQFPWSPAAKGKSPSATTPFIVYGASTAVGSYAIKFARLSNIHPIIAIAGKGAHYIRKFLDESKGDIVVDYREGPEKTIADIRNALRSSTGANDLPANHALDTIVTEDSTTVLRSVMNPGGNINYVLMSPPDVSPAVASNTWVSSAHQIGGIDDCRDLCFVFCRWFTRALQTGELESHPFEVRAGGLLGVEGAMKDLKDGKASAVKYVFRIGETPGLEKLV</sequence>
<dbReference type="PANTHER" id="PTHR45348:SF5">
    <property type="entry name" value="OXIDOREDUCTASE, PUTATIVE (AFU_ORTHOLOGUE AFUA_8G01420)-RELATED"/>
    <property type="match status" value="1"/>
</dbReference>
<dbReference type="InterPro" id="IPR011032">
    <property type="entry name" value="GroES-like_sf"/>
</dbReference>
<evidence type="ECO:0000256" key="2">
    <source>
        <dbReference type="ARBA" id="ARBA00022741"/>
    </source>
</evidence>
<evidence type="ECO:0000256" key="3">
    <source>
        <dbReference type="ARBA" id="ARBA00023002"/>
    </source>
</evidence>
<reference evidence="5 6" key="1">
    <citation type="submission" date="2014-06" db="EMBL/GenBank/DDBJ databases">
        <title>The Genome of the Aflatoxigenic Filamentous Fungus Aspergillus nomius.</title>
        <authorList>
            <person name="Moore M.G."/>
            <person name="Shannon B.M."/>
            <person name="Brian M.M."/>
        </authorList>
    </citation>
    <scope>NUCLEOTIDE SEQUENCE [LARGE SCALE GENOMIC DNA]</scope>
    <source>
        <strain evidence="5 6">NRRL 13137</strain>
    </source>
</reference>
<evidence type="ECO:0000259" key="4">
    <source>
        <dbReference type="SMART" id="SM00829"/>
    </source>
</evidence>
<dbReference type="AlphaFoldDB" id="A0A0L1J616"/>
<dbReference type="InterPro" id="IPR047122">
    <property type="entry name" value="Trans-enoyl_RdTase-like"/>
</dbReference>
<dbReference type="CDD" id="cd08249">
    <property type="entry name" value="enoyl_reductase_like"/>
    <property type="match status" value="1"/>
</dbReference>
<dbReference type="RefSeq" id="XP_015408102.1">
    <property type="nucleotide sequence ID" value="XM_015549043.1"/>
</dbReference>
<keyword evidence="2" id="KW-0547">Nucleotide-binding</keyword>
<evidence type="ECO:0000313" key="5">
    <source>
        <dbReference type="EMBL" id="KNG87179.1"/>
    </source>
</evidence>
<dbReference type="SMART" id="SM00829">
    <property type="entry name" value="PKS_ER"/>
    <property type="match status" value="1"/>
</dbReference>
<dbReference type="InterPro" id="IPR013154">
    <property type="entry name" value="ADH-like_N"/>
</dbReference>
<keyword evidence="6" id="KW-1185">Reference proteome</keyword>
<name>A0A0L1J616_ASPN3</name>
<dbReference type="PANTHER" id="PTHR45348">
    <property type="entry name" value="HYPOTHETICAL OXIDOREDUCTASE (EUROFUNG)"/>
    <property type="match status" value="1"/>
</dbReference>
<dbReference type="EMBL" id="JNOM01000089">
    <property type="protein sequence ID" value="KNG87179.1"/>
    <property type="molecule type" value="Genomic_DNA"/>
</dbReference>
<comment type="similarity">
    <text evidence="1">Belongs to the zinc-containing alcohol dehydrogenase family.</text>
</comment>
<organism evidence="5 6">
    <name type="scientific">Aspergillus nomiae NRRL (strain ATCC 15546 / NRRL 13137 / CBS 260.88 / M93)</name>
    <dbReference type="NCBI Taxonomy" id="1509407"/>
    <lineage>
        <taxon>Eukaryota</taxon>
        <taxon>Fungi</taxon>
        <taxon>Dikarya</taxon>
        <taxon>Ascomycota</taxon>
        <taxon>Pezizomycotina</taxon>
        <taxon>Eurotiomycetes</taxon>
        <taxon>Eurotiomycetidae</taxon>
        <taxon>Eurotiales</taxon>
        <taxon>Aspergillaceae</taxon>
        <taxon>Aspergillus</taxon>
        <taxon>Aspergillus subgen. Circumdati</taxon>
    </lineage>
</organism>
<dbReference type="Proteomes" id="UP000037505">
    <property type="component" value="Unassembled WGS sequence"/>
</dbReference>
<dbReference type="InterPro" id="IPR036291">
    <property type="entry name" value="NAD(P)-bd_dom_sf"/>
</dbReference>
<proteinExistence type="inferred from homology"/>
<dbReference type="OrthoDB" id="3233595at2759"/>
<gene>
    <name evidence="5" type="ORF">ANOM_003786</name>
</gene>